<keyword evidence="6" id="KW-1185">Reference proteome</keyword>
<accession>A0A7Y7LZK8</accession>
<sequence>MQAPDNERGTAMDADGTRAGGATVVIAGAGPVGLMLACELAGAGVASTVLERAAEPSAMPKGNGLVGEIVTVLARRGLLRGQGGLHAFPAPRYSFGALPLRLNPLRPDALRILPIPQRRLEQLLEARARAAGVDIRRGHAVTGFRDDGERVLVEVASAAGSYTLHAGFLAGCDGAHSFVRHHLGIDFPGTTGSQLVRIGHVAVPAGALRRTRNAVELPGGPRLALFKPNHTPTGSFTIAPLASLDRGAPKELYIVASQEPLGTQEPAAQISLEEMEASILRVLGARLPVSGGQWLRSTVANSRLAARYRIGRVFLAGDAAHVFSAGGSSLNTGMLDAVDLASRLAQVLDGSAPFETLEDYHTARHEAGQLALRQTRAQAALSAPGPEAEALRQVLGAAFRSRNPHRYLATLLIGKPPRDQRARRR</sequence>
<dbReference type="Gene3D" id="3.50.50.60">
    <property type="entry name" value="FAD/NAD(P)-binding domain"/>
    <property type="match status" value="1"/>
</dbReference>
<comment type="cofactor">
    <cofactor evidence="1">
        <name>FAD</name>
        <dbReference type="ChEBI" id="CHEBI:57692"/>
    </cofactor>
</comment>
<comment type="caution">
    <text evidence="5">The sequence shown here is derived from an EMBL/GenBank/DDBJ whole genome shotgun (WGS) entry which is preliminary data.</text>
</comment>
<dbReference type="EMBL" id="JAAMFM010000036">
    <property type="protein sequence ID" value="NVM96655.1"/>
    <property type="molecule type" value="Genomic_DNA"/>
</dbReference>
<dbReference type="PANTHER" id="PTHR43004:SF19">
    <property type="entry name" value="BINDING MONOOXYGENASE, PUTATIVE (JCVI)-RELATED"/>
    <property type="match status" value="1"/>
</dbReference>
<dbReference type="PANTHER" id="PTHR43004">
    <property type="entry name" value="TRK SYSTEM POTASSIUM UPTAKE PROTEIN"/>
    <property type="match status" value="1"/>
</dbReference>
<dbReference type="Proteomes" id="UP000543556">
    <property type="component" value="Unassembled WGS sequence"/>
</dbReference>
<evidence type="ECO:0000259" key="4">
    <source>
        <dbReference type="Pfam" id="PF01494"/>
    </source>
</evidence>
<evidence type="ECO:0000256" key="2">
    <source>
        <dbReference type="ARBA" id="ARBA00022630"/>
    </source>
</evidence>
<gene>
    <name evidence="5" type="ORF">G6034_17440</name>
</gene>
<dbReference type="SUPFAM" id="SSF51905">
    <property type="entry name" value="FAD/NAD(P)-binding domain"/>
    <property type="match status" value="1"/>
</dbReference>
<dbReference type="Pfam" id="PF01494">
    <property type="entry name" value="FAD_binding_3"/>
    <property type="match status" value="1"/>
</dbReference>
<keyword evidence="2" id="KW-0285">Flavoprotein</keyword>
<dbReference type="InterPro" id="IPR036188">
    <property type="entry name" value="FAD/NAD-bd_sf"/>
</dbReference>
<dbReference type="InterPro" id="IPR002938">
    <property type="entry name" value="FAD-bd"/>
</dbReference>
<evidence type="ECO:0000313" key="6">
    <source>
        <dbReference type="Proteomes" id="UP000543556"/>
    </source>
</evidence>
<proteinExistence type="predicted"/>
<reference evidence="5 6" key="1">
    <citation type="submission" date="2020-02" db="EMBL/GenBank/DDBJ databases">
        <title>Genome sequence of strain AETb3-4.</title>
        <authorList>
            <person name="Gao J."/>
            <person name="Zhang X."/>
        </authorList>
    </citation>
    <scope>NUCLEOTIDE SEQUENCE [LARGE SCALE GENOMIC DNA]</scope>
    <source>
        <strain evidence="5 6">AETb3-4</strain>
    </source>
</reference>
<dbReference type="Gene3D" id="3.30.70.2450">
    <property type="match status" value="1"/>
</dbReference>
<dbReference type="GO" id="GO:0016709">
    <property type="term" value="F:oxidoreductase activity, acting on paired donors, with incorporation or reduction of molecular oxygen, NAD(P)H as one donor, and incorporation of one atom of oxygen"/>
    <property type="evidence" value="ECO:0007669"/>
    <property type="project" value="UniProtKB-ARBA"/>
</dbReference>
<dbReference type="AlphaFoldDB" id="A0A7Y7LZK8"/>
<dbReference type="InterPro" id="IPR050641">
    <property type="entry name" value="RIFMO-like"/>
</dbReference>
<evidence type="ECO:0000313" key="5">
    <source>
        <dbReference type="EMBL" id="NVM96655.1"/>
    </source>
</evidence>
<protein>
    <submittedName>
        <fullName evidence="5">FAD-dependent oxidoreductase</fullName>
    </submittedName>
</protein>
<organism evidence="5 6">
    <name type="scientific">Arthrobacter wenxiniae</name>
    <dbReference type="NCBI Taxonomy" id="2713570"/>
    <lineage>
        <taxon>Bacteria</taxon>
        <taxon>Bacillati</taxon>
        <taxon>Actinomycetota</taxon>
        <taxon>Actinomycetes</taxon>
        <taxon>Micrococcales</taxon>
        <taxon>Micrococcaceae</taxon>
        <taxon>Arthrobacter</taxon>
    </lineage>
</organism>
<evidence type="ECO:0000256" key="1">
    <source>
        <dbReference type="ARBA" id="ARBA00001974"/>
    </source>
</evidence>
<dbReference type="GO" id="GO:0071949">
    <property type="term" value="F:FAD binding"/>
    <property type="evidence" value="ECO:0007669"/>
    <property type="project" value="InterPro"/>
</dbReference>
<feature type="domain" description="FAD-binding" evidence="4">
    <location>
        <begin position="23"/>
        <end position="374"/>
    </location>
</feature>
<evidence type="ECO:0000256" key="3">
    <source>
        <dbReference type="ARBA" id="ARBA00022827"/>
    </source>
</evidence>
<keyword evidence="3" id="KW-0274">FAD</keyword>
<dbReference type="PRINTS" id="PR00420">
    <property type="entry name" value="RNGMNOXGNASE"/>
</dbReference>
<dbReference type="RefSeq" id="WP_176636366.1">
    <property type="nucleotide sequence ID" value="NZ_JAAMFM010000036.1"/>
</dbReference>
<name>A0A7Y7LZK8_9MICC</name>